<keyword evidence="3" id="KW-0732">Signal</keyword>
<dbReference type="SUPFAM" id="SSF53474">
    <property type="entry name" value="alpha/beta-Hydrolases"/>
    <property type="match status" value="1"/>
</dbReference>
<organism evidence="6 7">
    <name type="scientific">Gymnopus androsaceus JB14</name>
    <dbReference type="NCBI Taxonomy" id="1447944"/>
    <lineage>
        <taxon>Eukaryota</taxon>
        <taxon>Fungi</taxon>
        <taxon>Dikarya</taxon>
        <taxon>Basidiomycota</taxon>
        <taxon>Agaricomycotina</taxon>
        <taxon>Agaricomycetes</taxon>
        <taxon>Agaricomycetidae</taxon>
        <taxon>Agaricales</taxon>
        <taxon>Marasmiineae</taxon>
        <taxon>Omphalotaceae</taxon>
        <taxon>Gymnopus</taxon>
    </lineage>
</organism>
<feature type="domain" description="Peptidase S33 tripeptidyl aminopeptidase-like C-terminal" evidence="5">
    <location>
        <begin position="441"/>
        <end position="540"/>
    </location>
</feature>
<dbReference type="Gene3D" id="3.40.50.1820">
    <property type="entry name" value="alpha/beta hydrolase"/>
    <property type="match status" value="1"/>
</dbReference>
<keyword evidence="7" id="KW-1185">Reference proteome</keyword>
<evidence type="ECO:0000259" key="5">
    <source>
        <dbReference type="Pfam" id="PF08386"/>
    </source>
</evidence>
<dbReference type="Pfam" id="PF00561">
    <property type="entry name" value="Abhydrolase_1"/>
    <property type="match status" value="1"/>
</dbReference>
<dbReference type="GO" id="GO:0016787">
    <property type="term" value="F:hydrolase activity"/>
    <property type="evidence" value="ECO:0007669"/>
    <property type="project" value="UniProtKB-KW"/>
</dbReference>
<evidence type="ECO:0000256" key="3">
    <source>
        <dbReference type="SAM" id="SignalP"/>
    </source>
</evidence>
<evidence type="ECO:0000259" key="4">
    <source>
        <dbReference type="Pfam" id="PF00561"/>
    </source>
</evidence>
<dbReference type="EMBL" id="ML769513">
    <property type="protein sequence ID" value="KAE9396451.1"/>
    <property type="molecule type" value="Genomic_DNA"/>
</dbReference>
<feature type="chain" id="PRO_5025663299" evidence="3">
    <location>
        <begin position="18"/>
        <end position="581"/>
    </location>
</feature>
<feature type="signal peptide" evidence="3">
    <location>
        <begin position="1"/>
        <end position="17"/>
    </location>
</feature>
<dbReference type="PANTHER" id="PTHR43248">
    <property type="entry name" value="2-SUCCINYL-6-HYDROXY-2,4-CYCLOHEXADIENE-1-CARBOXYLATE SYNTHASE"/>
    <property type="match status" value="1"/>
</dbReference>
<name>A0A6A4HFB2_9AGAR</name>
<sequence>MSIIALTLFLFAVGTEPTLIWRSSSQFRKNVAPLLAPGDIDWEECIPVVDNVECGRIVVPKDYFNADAGIATIALARYKAKKFPRKGSVFLNFGGPGNAGSQFAITDGVQMAKRIGDDWDLVGFDPRGIGNTSPATHCFPSALASDVFFANTVIEQGFSVSSISNLSSPLLYDELVEQYRQFLALKETQAELCRKSMGDELRYMGTATVVRDIDFMSQVIEGEDEKINYFGWSYGSIIGAYLVNMLPNRIGYTIIDGIVDPILWSNELSYKWSINSISDVEKTYKMFLEDCSKAGSSLCPLAKYKGEPWQNLERRFEEFFDATARKPIPIPFGNRPGFLTSGGARVYLEKFIGQPALWPEAAKIYASAMAGNATRLYDLIVDALPLVHPVPHSWKRDLAYMAVVCLDSPRPTSPDVFPTAEDLTELGLKALREVSPHFGLSMTQNTRFSGCQYWPVDGPERFTGPWNATLERKMLIVSNTADPTTPKSSGLLINSLMPNSSVIIIQDGPGHTSSALPSLCTVKLQREYFAGNIPKNGTVCAVDVATFPDEKDEAALQMLSIEDLELMEALRAGMAQVRFGY</sequence>
<dbReference type="AlphaFoldDB" id="A0A6A4HFB2"/>
<keyword evidence="2" id="KW-0378">Hydrolase</keyword>
<evidence type="ECO:0000313" key="6">
    <source>
        <dbReference type="EMBL" id="KAE9396451.1"/>
    </source>
</evidence>
<dbReference type="InterPro" id="IPR013595">
    <property type="entry name" value="Pept_S33_TAP-like_C"/>
</dbReference>
<evidence type="ECO:0000256" key="1">
    <source>
        <dbReference type="ARBA" id="ARBA00010088"/>
    </source>
</evidence>
<dbReference type="InterPro" id="IPR029058">
    <property type="entry name" value="AB_hydrolase_fold"/>
</dbReference>
<proteinExistence type="inferred from homology"/>
<dbReference type="Proteomes" id="UP000799118">
    <property type="component" value="Unassembled WGS sequence"/>
</dbReference>
<reference evidence="6" key="1">
    <citation type="journal article" date="2019" name="Environ. Microbiol.">
        <title>Fungal ecological strategies reflected in gene transcription - a case study of two litter decomposers.</title>
        <authorList>
            <person name="Barbi F."/>
            <person name="Kohler A."/>
            <person name="Barry K."/>
            <person name="Baskaran P."/>
            <person name="Daum C."/>
            <person name="Fauchery L."/>
            <person name="Ihrmark K."/>
            <person name="Kuo A."/>
            <person name="LaButti K."/>
            <person name="Lipzen A."/>
            <person name="Morin E."/>
            <person name="Grigoriev I.V."/>
            <person name="Henrissat B."/>
            <person name="Lindahl B."/>
            <person name="Martin F."/>
        </authorList>
    </citation>
    <scope>NUCLEOTIDE SEQUENCE</scope>
    <source>
        <strain evidence="6">JB14</strain>
    </source>
</reference>
<protein>
    <submittedName>
        <fullName evidence="6">Uncharacterized protein</fullName>
    </submittedName>
</protein>
<evidence type="ECO:0000313" key="7">
    <source>
        <dbReference type="Proteomes" id="UP000799118"/>
    </source>
</evidence>
<dbReference type="PANTHER" id="PTHR43248:SF25">
    <property type="entry name" value="AB HYDROLASE-1 DOMAIN-CONTAINING PROTEIN-RELATED"/>
    <property type="match status" value="1"/>
</dbReference>
<dbReference type="Pfam" id="PF08386">
    <property type="entry name" value="Abhydrolase_4"/>
    <property type="match status" value="1"/>
</dbReference>
<accession>A0A6A4HFB2</accession>
<dbReference type="OrthoDB" id="425534at2759"/>
<evidence type="ECO:0000256" key="2">
    <source>
        <dbReference type="ARBA" id="ARBA00022801"/>
    </source>
</evidence>
<comment type="similarity">
    <text evidence="1">Belongs to the peptidase S33 family.</text>
</comment>
<feature type="domain" description="AB hydrolase-1" evidence="4">
    <location>
        <begin position="90"/>
        <end position="276"/>
    </location>
</feature>
<gene>
    <name evidence="6" type="ORF">BT96DRAFT_1021347</name>
</gene>
<dbReference type="InterPro" id="IPR000073">
    <property type="entry name" value="AB_hydrolase_1"/>
</dbReference>
<dbReference type="InterPro" id="IPR051601">
    <property type="entry name" value="Serine_prot/Carboxylest_S33"/>
</dbReference>